<dbReference type="EMBL" id="QPJJ01000006">
    <property type="protein sequence ID" value="RCW70691.1"/>
    <property type="molecule type" value="Genomic_DNA"/>
</dbReference>
<evidence type="ECO:0000313" key="4">
    <source>
        <dbReference type="Proteomes" id="UP000252585"/>
    </source>
</evidence>
<dbReference type="InterPro" id="IPR046865">
    <property type="entry name" value="FapA_b_solenoid"/>
</dbReference>
<evidence type="ECO:0000313" key="3">
    <source>
        <dbReference type="EMBL" id="RCW70691.1"/>
    </source>
</evidence>
<reference evidence="3 4" key="1">
    <citation type="submission" date="2018-07" db="EMBL/GenBank/DDBJ databases">
        <title>Genomic Encyclopedia of Type Strains, Phase IV (KMG-IV): sequencing the most valuable type-strain genomes for metagenomic binning, comparative biology and taxonomic classification.</title>
        <authorList>
            <person name="Goeker M."/>
        </authorList>
    </citation>
    <scope>NUCLEOTIDE SEQUENCE [LARGE SCALE GENOMIC DNA]</scope>
    <source>
        <strain evidence="3 4">DSM 27696</strain>
    </source>
</reference>
<dbReference type="Pfam" id="PF03961">
    <property type="entry name" value="FapA"/>
    <property type="match status" value="1"/>
</dbReference>
<dbReference type="AlphaFoldDB" id="A0A368XRU3"/>
<dbReference type="InterPro" id="IPR046866">
    <property type="entry name" value="FapA_N"/>
</dbReference>
<dbReference type="OrthoDB" id="9816426at2"/>
<name>A0A368XRU3_9BACI</name>
<keyword evidence="1" id="KW-0175">Coiled coil</keyword>
<dbReference type="InterPro" id="IPR005646">
    <property type="entry name" value="FapA"/>
</dbReference>
<proteinExistence type="predicted"/>
<protein>
    <recommendedName>
        <fullName evidence="2">Flagellar Assembly Protein A N-terminal region domain-containing protein</fullName>
    </recommendedName>
</protein>
<feature type="domain" description="Flagellar Assembly Protein A N-terminal region" evidence="2">
    <location>
        <begin position="8"/>
        <end position="172"/>
    </location>
</feature>
<dbReference type="Pfam" id="PF20250">
    <property type="entry name" value="FapA_N"/>
    <property type="match status" value="1"/>
</dbReference>
<keyword evidence="4" id="KW-1185">Reference proteome</keyword>
<organism evidence="3 4">
    <name type="scientific">Saliterribacillus persicus</name>
    <dbReference type="NCBI Taxonomy" id="930114"/>
    <lineage>
        <taxon>Bacteria</taxon>
        <taxon>Bacillati</taxon>
        <taxon>Bacillota</taxon>
        <taxon>Bacilli</taxon>
        <taxon>Bacillales</taxon>
        <taxon>Bacillaceae</taxon>
        <taxon>Saliterribacillus</taxon>
    </lineage>
</organism>
<evidence type="ECO:0000259" key="2">
    <source>
        <dbReference type="Pfam" id="PF20250"/>
    </source>
</evidence>
<gene>
    <name evidence="3" type="ORF">DFR57_10688</name>
</gene>
<sequence length="458" mass="50941">MRVWNEMVQLNISSDNMKATLQLLNEEEKEQITTSAIQQFLKDQGIVYGIKETVLENIQELITKQREIVIAEGKAAENGTDGKFILRQTMNQTLSNDEKKNFRDVSRIPTVQKDDLLAELTLPTTGEQGINVQGLIVKQKPGKKVRMKAGNSVRFDQDTLSFYAMEAGQLSIGEDRVQVFPVYDIKGDLSLETGNLEFVGSINIYGDVPTGYSVKAGGDINVFGLVEGAFLDAEQNIVIKEGISGLKKAVLNAGVDIQASYINQASVHAGRDILVRNSIIHSYCVAQENVRCGNGNIIGGVTTAGKTIEARDVGNVASSKTELTFGVNKKKREHEQYLLAKQKELKENSIKLHTIAKQISLKKDSNGNLPSKERIILLKQRNMVKQINDQLDEIEKDLSELQVEIGNLDGMNLIVNGLLHQNVEITFGKYKRLIQQEFKRVSSYLEDNEIVVKYIGKS</sequence>
<dbReference type="PANTHER" id="PTHR38032:SF1">
    <property type="entry name" value="RNA-BINDING PROTEIN KHPB N-TERMINAL DOMAIN-CONTAINING PROTEIN"/>
    <property type="match status" value="1"/>
</dbReference>
<dbReference type="RefSeq" id="WP_114352683.1">
    <property type="nucleotide sequence ID" value="NZ_QPJJ01000006.1"/>
</dbReference>
<accession>A0A368XRU3</accession>
<comment type="caution">
    <text evidence="3">The sequence shown here is derived from an EMBL/GenBank/DDBJ whole genome shotgun (WGS) entry which is preliminary data.</text>
</comment>
<dbReference type="PANTHER" id="PTHR38032">
    <property type="entry name" value="POLYMERASE-RELATED"/>
    <property type="match status" value="1"/>
</dbReference>
<dbReference type="Proteomes" id="UP000252585">
    <property type="component" value="Unassembled WGS sequence"/>
</dbReference>
<feature type="coiled-coil region" evidence="1">
    <location>
        <begin position="377"/>
        <end position="411"/>
    </location>
</feature>
<evidence type="ECO:0000256" key="1">
    <source>
        <dbReference type="SAM" id="Coils"/>
    </source>
</evidence>